<comment type="caution">
    <text evidence="2">The sequence shown here is derived from an EMBL/GenBank/DDBJ whole genome shotgun (WGS) entry which is preliminary data.</text>
</comment>
<name>A0A1D3CTF9_9EIME</name>
<keyword evidence="1" id="KW-0472">Membrane</keyword>
<evidence type="ECO:0008006" key="4">
    <source>
        <dbReference type="Google" id="ProtNLM"/>
    </source>
</evidence>
<organism evidence="2 3">
    <name type="scientific">Cyclospora cayetanensis</name>
    <dbReference type="NCBI Taxonomy" id="88456"/>
    <lineage>
        <taxon>Eukaryota</taxon>
        <taxon>Sar</taxon>
        <taxon>Alveolata</taxon>
        <taxon>Apicomplexa</taxon>
        <taxon>Conoidasida</taxon>
        <taxon>Coccidia</taxon>
        <taxon>Eucoccidiorida</taxon>
        <taxon>Eimeriorina</taxon>
        <taxon>Eimeriidae</taxon>
        <taxon>Cyclospora</taxon>
    </lineage>
</organism>
<evidence type="ECO:0000313" key="3">
    <source>
        <dbReference type="Proteomes" id="UP000095192"/>
    </source>
</evidence>
<feature type="transmembrane region" description="Helical" evidence="1">
    <location>
        <begin position="254"/>
        <end position="272"/>
    </location>
</feature>
<protein>
    <recommendedName>
        <fullName evidence="4">Transmembrane protein</fullName>
    </recommendedName>
</protein>
<dbReference type="AlphaFoldDB" id="A0A1D3CTF9"/>
<accession>A0A1D3CTF9</accession>
<dbReference type="VEuPathDB" id="ToxoDB:cyc_00331"/>
<reference evidence="2 3" key="1">
    <citation type="journal article" date="2016" name="BMC Genomics">
        <title>Comparative genomics reveals Cyclospora cayetanensis possesses coccidia-like metabolism and invasion components but unique surface antigens.</title>
        <authorList>
            <person name="Liu S."/>
            <person name="Wang L."/>
            <person name="Zheng H."/>
            <person name="Xu Z."/>
            <person name="Roellig D.M."/>
            <person name="Li N."/>
            <person name="Frace M.A."/>
            <person name="Tang K."/>
            <person name="Arrowood M.J."/>
            <person name="Moss D.M."/>
            <person name="Zhang L."/>
            <person name="Feng Y."/>
            <person name="Xiao L."/>
        </authorList>
    </citation>
    <scope>NUCLEOTIDE SEQUENCE [LARGE SCALE GENOMIC DNA]</scope>
    <source>
        <strain evidence="2 3">CHN_HEN01</strain>
    </source>
</reference>
<keyword evidence="1" id="KW-1133">Transmembrane helix</keyword>
<proteinExistence type="predicted"/>
<dbReference type="EMBL" id="JROU02002034">
    <property type="protein sequence ID" value="OEH74468.1"/>
    <property type="molecule type" value="Genomic_DNA"/>
</dbReference>
<evidence type="ECO:0000256" key="1">
    <source>
        <dbReference type="SAM" id="Phobius"/>
    </source>
</evidence>
<keyword evidence="3" id="KW-1185">Reference proteome</keyword>
<dbReference type="Proteomes" id="UP000095192">
    <property type="component" value="Unassembled WGS sequence"/>
</dbReference>
<keyword evidence="1" id="KW-0812">Transmembrane</keyword>
<feature type="transmembrane region" description="Helical" evidence="1">
    <location>
        <begin position="292"/>
        <end position="309"/>
    </location>
</feature>
<feature type="transmembrane region" description="Helical" evidence="1">
    <location>
        <begin position="224"/>
        <end position="242"/>
    </location>
</feature>
<sequence>MYDRVNSPFIIILDGQKMKSSLGNSKEADLGCPHITTYEDLSHVAKGLSRTGAHALESSVDSSALENGGAPWHIGPAELDDNPFTSTRPEHEAAHRFNENLMAVETSQFGRRAGTAEDILSPLLPVPVERERSHATDVGDVQQKPLWGTDTLGASSLSNFGGICLLLLSGILWLVQSFIMQHLEITRAECAEAAYFHPTSIGVASDLLQRQGVKSLRALLTLPYWQGLALAGALRLFLGTMNCKGRRRVPKDSIVPLSGHFELFAGFAVIVGQEVPSDLMAYFLGSTVLRSLSYGLLVAGSVLLAQSAYRRRKWEKEHLKEHSRHLFKVKPVVEPPTVTESYKSQ</sequence>
<evidence type="ECO:0000313" key="2">
    <source>
        <dbReference type="EMBL" id="OEH74468.1"/>
    </source>
</evidence>
<gene>
    <name evidence="2" type="ORF">cyc_00331</name>
</gene>
<feature type="transmembrane region" description="Helical" evidence="1">
    <location>
        <begin position="160"/>
        <end position="179"/>
    </location>
</feature>
<dbReference type="InParanoid" id="A0A1D3CTF9"/>